<dbReference type="PANTHER" id="PTHR43479">
    <property type="entry name" value="ACREF/ENVCD OPERON REPRESSOR-RELATED"/>
    <property type="match status" value="1"/>
</dbReference>
<dbReference type="PROSITE" id="PS01081">
    <property type="entry name" value="HTH_TETR_1"/>
    <property type="match status" value="1"/>
</dbReference>
<dbReference type="Proteomes" id="UP000595512">
    <property type="component" value="Chromosome"/>
</dbReference>
<keyword evidence="2 3" id="KW-0238">DNA-binding</keyword>
<evidence type="ECO:0000259" key="4">
    <source>
        <dbReference type="PROSITE" id="PS50977"/>
    </source>
</evidence>
<dbReference type="RefSeq" id="WP_066226574.1">
    <property type="nucleotide sequence ID" value="NZ_CP066701.1"/>
</dbReference>
<dbReference type="Pfam" id="PF00440">
    <property type="entry name" value="TetR_N"/>
    <property type="match status" value="1"/>
</dbReference>
<dbReference type="OrthoDB" id="9812993at2"/>
<evidence type="ECO:0000313" key="7">
    <source>
        <dbReference type="Proteomes" id="UP000075666"/>
    </source>
</evidence>
<evidence type="ECO:0000313" key="8">
    <source>
        <dbReference type="Proteomes" id="UP000595512"/>
    </source>
</evidence>
<feature type="domain" description="HTH tetR-type" evidence="4">
    <location>
        <begin position="2"/>
        <end position="62"/>
    </location>
</feature>
<dbReference type="InterPro" id="IPR050624">
    <property type="entry name" value="HTH-type_Tx_Regulator"/>
</dbReference>
<reference evidence="6 8" key="2">
    <citation type="submission" date="2020-12" db="EMBL/GenBank/DDBJ databases">
        <title>Taxonomic evaluation of the Bacillus sporothermodurans group of bacteria based on whole genome sequences.</title>
        <authorList>
            <person name="Fiedler G."/>
            <person name="Herbstmann A.-D."/>
            <person name="Doll E."/>
            <person name="Wenning M."/>
            <person name="Brinks E."/>
            <person name="Kabisch J."/>
            <person name="Breitenwieser F."/>
            <person name="Lappann M."/>
            <person name="Boehnlein C."/>
            <person name="Franz C."/>
        </authorList>
    </citation>
    <scope>NUCLEOTIDE SEQUENCE [LARGE SCALE GENOMIC DNA]</scope>
    <source>
        <strain evidence="6 8">DSM 10599</strain>
    </source>
</reference>
<dbReference type="KEGG" id="hspo:JGZ69_02920"/>
<dbReference type="GO" id="GO:0003677">
    <property type="term" value="F:DNA binding"/>
    <property type="evidence" value="ECO:0007669"/>
    <property type="project" value="UniProtKB-UniRule"/>
</dbReference>
<dbReference type="STRING" id="46224.B4102_2264"/>
<name>A0A150LFG2_9BACI</name>
<keyword evidence="7" id="KW-1185">Reference proteome</keyword>
<sequence>MKNRKQHVMNVAHQLFIHKGFQATSIQDILEGSNISKGTFYNYFSSKNELLLEIFTDSYNELEKKREKLLIGQNRSDIEIFIKQIELQMETNKRDKLISLFEEVTVSKDEDLKQFFKRTQYVNLVWMNERLIDIFGEDKKPYLLDCAVMFTGILHHNFHYNYLAKFYSNASTLQVIRYSVERLKKIVEDVSNSNAQLLDPEIIEQWLPGFSEKKRGYKERVRQQIKYLKELLEVIEDDEMRGKYRDSLDFVQEELFISRKPKIFLIESILFTMKDYPSKRWKEQIEVLNQIVQEYVKEL</sequence>
<dbReference type="EMBL" id="LQYN01000009">
    <property type="protein sequence ID" value="KYD11081.1"/>
    <property type="molecule type" value="Genomic_DNA"/>
</dbReference>
<accession>A0A150LFG2</accession>
<feature type="DNA-binding region" description="H-T-H motif" evidence="3">
    <location>
        <begin position="25"/>
        <end position="44"/>
    </location>
</feature>
<dbReference type="PATRIC" id="fig|46224.3.peg.218"/>
<evidence type="ECO:0000256" key="2">
    <source>
        <dbReference type="ARBA" id="ARBA00023125"/>
    </source>
</evidence>
<dbReference type="GeneID" id="62499636"/>
<keyword evidence="1" id="KW-0678">Repressor</keyword>
<gene>
    <name evidence="5" type="ORF">B4102_2264</name>
    <name evidence="6" type="ORF">JGZ69_02920</name>
</gene>
<dbReference type="Gene3D" id="1.10.357.10">
    <property type="entry name" value="Tetracycline Repressor, domain 2"/>
    <property type="match status" value="1"/>
</dbReference>
<evidence type="ECO:0000256" key="3">
    <source>
        <dbReference type="PROSITE-ProRule" id="PRU00335"/>
    </source>
</evidence>
<evidence type="ECO:0000313" key="5">
    <source>
        <dbReference type="EMBL" id="KYD11081.1"/>
    </source>
</evidence>
<dbReference type="SUPFAM" id="SSF46689">
    <property type="entry name" value="Homeodomain-like"/>
    <property type="match status" value="1"/>
</dbReference>
<dbReference type="InterPro" id="IPR009057">
    <property type="entry name" value="Homeodomain-like_sf"/>
</dbReference>
<dbReference type="EMBL" id="CP066701">
    <property type="protein sequence ID" value="QQX25917.1"/>
    <property type="molecule type" value="Genomic_DNA"/>
</dbReference>
<dbReference type="AlphaFoldDB" id="A0A150LFG2"/>
<evidence type="ECO:0000313" key="6">
    <source>
        <dbReference type="EMBL" id="QQX25917.1"/>
    </source>
</evidence>
<reference evidence="5 7" key="1">
    <citation type="submission" date="2016-01" db="EMBL/GenBank/DDBJ databases">
        <title>Genome Sequences of Twelve Sporeforming Bacillus Species Isolated from Foods.</title>
        <authorList>
            <person name="Berendsen E.M."/>
            <person name="Wells-Bennik M.H."/>
            <person name="Krawcyk A.O."/>
            <person name="De Jong A."/>
            <person name="Holsappel S."/>
            <person name="Eijlander R.T."/>
            <person name="Kuipers O.P."/>
        </authorList>
    </citation>
    <scope>NUCLEOTIDE SEQUENCE [LARGE SCALE GENOMIC DNA]</scope>
    <source>
        <strain evidence="5 7">B4102</strain>
    </source>
</reference>
<dbReference type="PRINTS" id="PR00455">
    <property type="entry name" value="HTHTETR"/>
</dbReference>
<dbReference type="InterPro" id="IPR001647">
    <property type="entry name" value="HTH_TetR"/>
</dbReference>
<evidence type="ECO:0000256" key="1">
    <source>
        <dbReference type="ARBA" id="ARBA00022491"/>
    </source>
</evidence>
<organism evidence="5 7">
    <name type="scientific">Heyndrickxia sporothermodurans</name>
    <dbReference type="NCBI Taxonomy" id="46224"/>
    <lineage>
        <taxon>Bacteria</taxon>
        <taxon>Bacillati</taxon>
        <taxon>Bacillota</taxon>
        <taxon>Bacilli</taxon>
        <taxon>Bacillales</taxon>
        <taxon>Bacillaceae</taxon>
        <taxon>Heyndrickxia</taxon>
    </lineage>
</organism>
<protein>
    <submittedName>
        <fullName evidence="6">TetR/AcrR family transcriptional regulator</fullName>
    </submittedName>
</protein>
<proteinExistence type="predicted"/>
<dbReference type="InterPro" id="IPR023772">
    <property type="entry name" value="DNA-bd_HTH_TetR-type_CS"/>
</dbReference>
<dbReference type="PANTHER" id="PTHR43479:SF22">
    <property type="entry name" value="TRANSCRIPTIONAL REGULATOR, TETR FAMILY"/>
    <property type="match status" value="1"/>
</dbReference>
<dbReference type="PROSITE" id="PS50977">
    <property type="entry name" value="HTH_TETR_2"/>
    <property type="match status" value="1"/>
</dbReference>
<dbReference type="Proteomes" id="UP000075666">
    <property type="component" value="Unassembled WGS sequence"/>
</dbReference>